<dbReference type="Gene3D" id="3.30.420.40">
    <property type="match status" value="2"/>
</dbReference>
<dbReference type="EC" id="2.7.1.170" evidence="1"/>
<evidence type="ECO:0000313" key="2">
    <source>
        <dbReference type="EMBL" id="HAN27409.1"/>
    </source>
</evidence>
<evidence type="ECO:0000256" key="1">
    <source>
        <dbReference type="HAMAP-Rule" id="MF_01270"/>
    </source>
</evidence>
<dbReference type="InterPro" id="IPR043129">
    <property type="entry name" value="ATPase_NBD"/>
</dbReference>
<comment type="function">
    <text evidence="1">Catalyzes the specific phosphorylation of 1,6-anhydro-N-acetylmuramic acid (anhMurNAc) with the simultaneous cleavage of the 1,6-anhydro ring, generating MurNAc-6-P. Is required for the utilization of anhMurNAc either imported from the medium or derived from its own cell wall murein, and thus plays a role in cell wall recycling.</text>
</comment>
<reference evidence="2 3" key="1">
    <citation type="journal article" date="2018" name="Nat. Biotechnol.">
        <title>A standardized bacterial taxonomy based on genome phylogeny substantially revises the tree of life.</title>
        <authorList>
            <person name="Parks D.H."/>
            <person name="Chuvochina M."/>
            <person name="Waite D.W."/>
            <person name="Rinke C."/>
            <person name="Skarshewski A."/>
            <person name="Chaumeil P.A."/>
            <person name="Hugenholtz P."/>
        </authorList>
    </citation>
    <scope>NUCLEOTIDE SEQUENCE [LARGE SCALE GENOMIC DNA]</scope>
    <source>
        <strain evidence="2">UBA9158</strain>
    </source>
</reference>
<keyword evidence="1" id="KW-0808">Transferase</keyword>
<keyword evidence="1 2" id="KW-0418">Kinase</keyword>
<comment type="caution">
    <text evidence="2">The sequence shown here is derived from an EMBL/GenBank/DDBJ whole genome shotgun (WGS) entry which is preliminary data.</text>
</comment>
<dbReference type="Pfam" id="PF03702">
    <property type="entry name" value="AnmK"/>
    <property type="match status" value="1"/>
</dbReference>
<comment type="pathway">
    <text evidence="1">Cell wall biogenesis; peptidoglycan recycling.</text>
</comment>
<keyword evidence="1" id="KW-0119">Carbohydrate metabolism</keyword>
<organism evidence="2 3">
    <name type="scientific">Haliea salexigens</name>
    <dbReference type="NCBI Taxonomy" id="287487"/>
    <lineage>
        <taxon>Bacteria</taxon>
        <taxon>Pseudomonadati</taxon>
        <taxon>Pseudomonadota</taxon>
        <taxon>Gammaproteobacteria</taxon>
        <taxon>Cellvibrionales</taxon>
        <taxon>Halieaceae</taxon>
        <taxon>Haliea</taxon>
    </lineage>
</organism>
<dbReference type="InterPro" id="IPR005338">
    <property type="entry name" value="Anhydro_N_Ac-Mur_kinase"/>
</dbReference>
<sequence length="365" mass="38569">MSGTSIDSIDAVLASISDHGLEIQATLEHPIAPALRQAIADISQPGDNEIERMGILDRQLGAAFAEACNALLQRAKVQAADVMAIGSHGQTIRHRPPSAGNSTAFTLQIGDPNTIAERTGITTVADFRRRDVAAGGEGAPLAPAFHAAVFAKMNVNRAIINIGGIANISLLAGDALLTGYDTGPGNTLLDHWVHQHRGERYDRGGAWSAEGTVHKPLLEQLGTHPYLACRGPRSTGKEAFNMAWLTDCLGAAPEASPQDVQATLAEFTAQCIADSILDSELPLHEAYVCGGGAYNTDLMRRLYRRLQPAQLYSTAELGLEPEWVEGAAFAWLAWRTLHGTSGNAAAVTGAKGARVLGGIYPGAVR</sequence>
<dbReference type="PANTHER" id="PTHR30605:SF0">
    <property type="entry name" value="ANHYDRO-N-ACETYLMURAMIC ACID KINASE"/>
    <property type="match status" value="1"/>
</dbReference>
<dbReference type="GO" id="GO:0005524">
    <property type="term" value="F:ATP binding"/>
    <property type="evidence" value="ECO:0007669"/>
    <property type="project" value="UniProtKB-UniRule"/>
</dbReference>
<protein>
    <recommendedName>
        <fullName evidence="1">Anhydro-N-acetylmuramic acid kinase</fullName>
        <ecNumber evidence="1">2.7.1.170</ecNumber>
    </recommendedName>
    <alternativeName>
        <fullName evidence="1">AnhMurNAc kinase</fullName>
    </alternativeName>
</protein>
<dbReference type="Proteomes" id="UP000259273">
    <property type="component" value="Unassembled WGS sequence"/>
</dbReference>
<accession>A0A3C1KL02</accession>
<evidence type="ECO:0000313" key="3">
    <source>
        <dbReference type="Proteomes" id="UP000259273"/>
    </source>
</evidence>
<dbReference type="CDD" id="cd24050">
    <property type="entry name" value="ASKHA_NBD_ANMK"/>
    <property type="match status" value="1"/>
</dbReference>
<feature type="binding site" evidence="1">
    <location>
        <begin position="3"/>
        <end position="10"/>
    </location>
    <ligand>
        <name>ATP</name>
        <dbReference type="ChEBI" id="CHEBI:30616"/>
    </ligand>
</feature>
<dbReference type="NCBIfam" id="NF007139">
    <property type="entry name" value="PRK09585.1-3"/>
    <property type="match status" value="1"/>
</dbReference>
<comment type="pathway">
    <text evidence="1">Amino-sugar metabolism; 1,6-anhydro-N-acetylmuramate degradation.</text>
</comment>
<dbReference type="GO" id="GO:0016773">
    <property type="term" value="F:phosphotransferase activity, alcohol group as acceptor"/>
    <property type="evidence" value="ECO:0007669"/>
    <property type="project" value="UniProtKB-UniRule"/>
</dbReference>
<dbReference type="UniPathway" id="UPA00343"/>
<proteinExistence type="inferred from homology"/>
<name>A0A3C1KL02_9GAMM</name>
<dbReference type="GO" id="GO:0006040">
    <property type="term" value="P:amino sugar metabolic process"/>
    <property type="evidence" value="ECO:0007669"/>
    <property type="project" value="InterPro"/>
</dbReference>
<comment type="catalytic activity">
    <reaction evidence="1">
        <text>1,6-anhydro-N-acetyl-beta-muramate + ATP + H2O = N-acetyl-D-muramate 6-phosphate + ADP + H(+)</text>
        <dbReference type="Rhea" id="RHEA:24952"/>
        <dbReference type="ChEBI" id="CHEBI:15377"/>
        <dbReference type="ChEBI" id="CHEBI:15378"/>
        <dbReference type="ChEBI" id="CHEBI:30616"/>
        <dbReference type="ChEBI" id="CHEBI:58690"/>
        <dbReference type="ChEBI" id="CHEBI:58722"/>
        <dbReference type="ChEBI" id="CHEBI:456216"/>
        <dbReference type="EC" id="2.7.1.170"/>
    </reaction>
</comment>
<dbReference type="EMBL" id="DMND01000094">
    <property type="protein sequence ID" value="HAN27409.1"/>
    <property type="molecule type" value="Genomic_DNA"/>
</dbReference>
<dbReference type="HAMAP" id="MF_01270">
    <property type="entry name" value="AnhMurNAc_kinase"/>
    <property type="match status" value="1"/>
</dbReference>
<dbReference type="SUPFAM" id="SSF53067">
    <property type="entry name" value="Actin-like ATPase domain"/>
    <property type="match status" value="1"/>
</dbReference>
<dbReference type="PANTHER" id="PTHR30605">
    <property type="entry name" value="ANHYDRO-N-ACETYLMURAMIC ACID KINASE"/>
    <property type="match status" value="1"/>
</dbReference>
<dbReference type="GO" id="GO:0016301">
    <property type="term" value="F:kinase activity"/>
    <property type="evidence" value="ECO:0007669"/>
    <property type="project" value="UniProtKB-KW"/>
</dbReference>
<gene>
    <name evidence="1" type="primary">anmK</name>
    <name evidence="2" type="ORF">DCP75_06770</name>
</gene>
<keyword evidence="1" id="KW-0547">Nucleotide-binding</keyword>
<dbReference type="GO" id="GO:0097175">
    <property type="term" value="P:1,6-anhydro-N-acetyl-beta-muramic acid catabolic process"/>
    <property type="evidence" value="ECO:0007669"/>
    <property type="project" value="UniProtKB-UniRule"/>
</dbReference>
<keyword evidence="1" id="KW-0067">ATP-binding</keyword>
<comment type="similarity">
    <text evidence="1">Belongs to the anhydro-N-acetylmuramic acid kinase family.</text>
</comment>
<dbReference type="STRING" id="1121937.GCA_000423125_02730"/>
<dbReference type="AlphaFoldDB" id="A0A3C1KL02"/>
<dbReference type="UniPathway" id="UPA00544"/>
<dbReference type="GO" id="GO:0009254">
    <property type="term" value="P:peptidoglycan turnover"/>
    <property type="evidence" value="ECO:0007669"/>
    <property type="project" value="UniProtKB-UniRule"/>
</dbReference>